<dbReference type="PROSITE" id="PS51318">
    <property type="entry name" value="TAT"/>
    <property type="match status" value="1"/>
</dbReference>
<dbReference type="STRING" id="1196353.SAMN05444921_107166"/>
<dbReference type="GO" id="GO:0030655">
    <property type="term" value="P:beta-lactam antibiotic catabolic process"/>
    <property type="evidence" value="ECO:0007669"/>
    <property type="project" value="InterPro"/>
</dbReference>
<evidence type="ECO:0000256" key="1">
    <source>
        <dbReference type="ARBA" id="ARBA00018879"/>
    </source>
</evidence>
<feature type="chain" id="PRO_5039419505" description="Beta-lactamase" evidence="4">
    <location>
        <begin position="32"/>
        <end position="324"/>
    </location>
</feature>
<evidence type="ECO:0000256" key="2">
    <source>
        <dbReference type="ARBA" id="ARBA00030171"/>
    </source>
</evidence>
<evidence type="ECO:0000256" key="4">
    <source>
        <dbReference type="SAM" id="SignalP"/>
    </source>
</evidence>
<sequence length="324" mass="34204">MKRHSIPRRRRRGALCAAAALGVLVPVTVSATQSTAGAATPAVACTSQKAGLAATLVKDITAALKGRASTTAVLVNDRVTKTSCILRPDQKFDSASVVKTTVLATLLWDAQKTGRQLTATEKSRATAMITKSDNDATSALWRQLGLTKIKGFLAAAGMTKTVPGANGYWGLTQITARDQQKLLAILTAKNTVLTDASRGYVLQLMNAVVADQRWGTPAGAPSTAKIHVKNGWLPRATHGWRVHSIGAFTGTAHNYQITVLTHDNKTMNDGIATIQAVARAVHKDLNPTAPPRLGYVPTDNPQESIPAVPGRAARDAVSANPALR</sequence>
<keyword evidence="7" id="KW-1185">Reference proteome</keyword>
<organism evidence="6 7">
    <name type="scientific">Streptomyces wuyuanensis</name>
    <dbReference type="NCBI Taxonomy" id="1196353"/>
    <lineage>
        <taxon>Bacteria</taxon>
        <taxon>Bacillati</taxon>
        <taxon>Actinomycetota</taxon>
        <taxon>Actinomycetes</taxon>
        <taxon>Kitasatosporales</taxon>
        <taxon>Streptomycetaceae</taxon>
        <taxon>Streptomyces</taxon>
    </lineage>
</organism>
<feature type="region of interest" description="Disordered" evidence="3">
    <location>
        <begin position="289"/>
        <end position="324"/>
    </location>
</feature>
<evidence type="ECO:0000256" key="3">
    <source>
        <dbReference type="SAM" id="MobiDB-lite"/>
    </source>
</evidence>
<protein>
    <recommendedName>
        <fullName evidence="1">Beta-lactamase</fullName>
    </recommendedName>
    <alternativeName>
        <fullName evidence="2">Penicillinase</fullName>
    </alternativeName>
</protein>
<evidence type="ECO:0000259" key="5">
    <source>
        <dbReference type="Pfam" id="PF13354"/>
    </source>
</evidence>
<dbReference type="PANTHER" id="PTHR35333:SF3">
    <property type="entry name" value="BETA-LACTAMASE-TYPE TRANSPEPTIDASE FOLD CONTAINING PROTEIN"/>
    <property type="match status" value="1"/>
</dbReference>
<dbReference type="Proteomes" id="UP000199063">
    <property type="component" value="Unassembled WGS sequence"/>
</dbReference>
<dbReference type="InterPro" id="IPR045155">
    <property type="entry name" value="Beta-lactam_cat"/>
</dbReference>
<dbReference type="InterPro" id="IPR006311">
    <property type="entry name" value="TAT_signal"/>
</dbReference>
<dbReference type="GO" id="GO:0046677">
    <property type="term" value="P:response to antibiotic"/>
    <property type="evidence" value="ECO:0007669"/>
    <property type="project" value="InterPro"/>
</dbReference>
<dbReference type="PANTHER" id="PTHR35333">
    <property type="entry name" value="BETA-LACTAMASE"/>
    <property type="match status" value="1"/>
</dbReference>
<accession>A0A1G9SQD2</accession>
<feature type="domain" description="Beta-lactamase class A catalytic" evidence="5">
    <location>
        <begin position="125"/>
        <end position="238"/>
    </location>
</feature>
<dbReference type="GO" id="GO:0008800">
    <property type="term" value="F:beta-lactamase activity"/>
    <property type="evidence" value="ECO:0007669"/>
    <property type="project" value="InterPro"/>
</dbReference>
<name>A0A1G9SQD2_9ACTN</name>
<gene>
    <name evidence="6" type="ORF">SAMN05444921_107166</name>
</gene>
<dbReference type="SUPFAM" id="SSF56601">
    <property type="entry name" value="beta-lactamase/transpeptidase-like"/>
    <property type="match status" value="1"/>
</dbReference>
<dbReference type="InterPro" id="IPR000871">
    <property type="entry name" value="Beta-lactam_class-A"/>
</dbReference>
<dbReference type="AlphaFoldDB" id="A0A1G9SQD2"/>
<feature type="signal peptide" evidence="4">
    <location>
        <begin position="1"/>
        <end position="31"/>
    </location>
</feature>
<keyword evidence="4" id="KW-0732">Signal</keyword>
<dbReference type="InterPro" id="IPR012338">
    <property type="entry name" value="Beta-lactam/transpept-like"/>
</dbReference>
<evidence type="ECO:0000313" key="6">
    <source>
        <dbReference type="EMBL" id="SDM37666.1"/>
    </source>
</evidence>
<dbReference type="Pfam" id="PF13354">
    <property type="entry name" value="Beta-lactamase2"/>
    <property type="match status" value="1"/>
</dbReference>
<dbReference type="EMBL" id="FNHI01000007">
    <property type="protein sequence ID" value="SDM37666.1"/>
    <property type="molecule type" value="Genomic_DNA"/>
</dbReference>
<evidence type="ECO:0000313" key="7">
    <source>
        <dbReference type="Proteomes" id="UP000199063"/>
    </source>
</evidence>
<reference evidence="7" key="1">
    <citation type="submission" date="2016-10" db="EMBL/GenBank/DDBJ databases">
        <authorList>
            <person name="Varghese N."/>
            <person name="Submissions S."/>
        </authorList>
    </citation>
    <scope>NUCLEOTIDE SEQUENCE [LARGE SCALE GENOMIC DNA]</scope>
    <source>
        <strain evidence="7">CGMCC 4.7042</strain>
    </source>
</reference>
<proteinExistence type="predicted"/>
<dbReference type="Gene3D" id="3.40.710.10">
    <property type="entry name" value="DD-peptidase/beta-lactamase superfamily"/>
    <property type="match status" value="1"/>
</dbReference>